<evidence type="ECO:0000256" key="1">
    <source>
        <dbReference type="SAM" id="Phobius"/>
    </source>
</evidence>
<evidence type="ECO:0000313" key="3">
    <source>
        <dbReference type="Proteomes" id="UP001271007"/>
    </source>
</evidence>
<dbReference type="AlphaFoldDB" id="A0AAJ0DH83"/>
<keyword evidence="1" id="KW-0472">Membrane</keyword>
<proteinExistence type="predicted"/>
<dbReference type="Proteomes" id="UP001271007">
    <property type="component" value="Unassembled WGS sequence"/>
</dbReference>
<keyword evidence="1" id="KW-0812">Transmembrane</keyword>
<name>A0AAJ0DH83_9PEZI</name>
<keyword evidence="1" id="KW-1133">Transmembrane helix</keyword>
<feature type="transmembrane region" description="Helical" evidence="1">
    <location>
        <begin position="12"/>
        <end position="31"/>
    </location>
</feature>
<keyword evidence="3" id="KW-1185">Reference proteome</keyword>
<dbReference type="EMBL" id="JAWDJX010000013">
    <property type="protein sequence ID" value="KAK3054058.1"/>
    <property type="molecule type" value="Genomic_DNA"/>
</dbReference>
<reference evidence="2" key="1">
    <citation type="submission" date="2023-04" db="EMBL/GenBank/DDBJ databases">
        <title>Black Yeasts Isolated from many extreme environments.</title>
        <authorList>
            <person name="Coleine C."/>
            <person name="Stajich J.E."/>
            <person name="Selbmann L."/>
        </authorList>
    </citation>
    <scope>NUCLEOTIDE SEQUENCE</scope>
    <source>
        <strain evidence="2">CCFEE 5312</strain>
    </source>
</reference>
<sequence length="74" mass="8349">MSTHEDAVEAAASALVIVTVVSIIFYGIHSINKSDKRSRQFEAEEKKQQREFELKKLQLKQGCICGGYLKSTEM</sequence>
<evidence type="ECO:0000313" key="2">
    <source>
        <dbReference type="EMBL" id="KAK3054058.1"/>
    </source>
</evidence>
<comment type="caution">
    <text evidence="2">The sequence shown here is derived from an EMBL/GenBank/DDBJ whole genome shotgun (WGS) entry which is preliminary data.</text>
</comment>
<organism evidence="2 3">
    <name type="scientific">Extremus antarcticus</name>
    <dbReference type="NCBI Taxonomy" id="702011"/>
    <lineage>
        <taxon>Eukaryota</taxon>
        <taxon>Fungi</taxon>
        <taxon>Dikarya</taxon>
        <taxon>Ascomycota</taxon>
        <taxon>Pezizomycotina</taxon>
        <taxon>Dothideomycetes</taxon>
        <taxon>Dothideomycetidae</taxon>
        <taxon>Mycosphaerellales</taxon>
        <taxon>Extremaceae</taxon>
        <taxon>Extremus</taxon>
    </lineage>
</organism>
<protein>
    <submittedName>
        <fullName evidence="2">Uncharacterized protein</fullName>
    </submittedName>
</protein>
<accession>A0AAJ0DH83</accession>
<gene>
    <name evidence="2" type="ORF">LTR09_004836</name>
</gene>